<evidence type="ECO:0000256" key="2">
    <source>
        <dbReference type="SAM" id="Phobius"/>
    </source>
</evidence>
<evidence type="ECO:0000256" key="1">
    <source>
        <dbReference type="SAM" id="MobiDB-lite"/>
    </source>
</evidence>
<dbReference type="InterPro" id="IPR021883">
    <property type="entry name" value="LPA1-like"/>
</dbReference>
<dbReference type="Pfam" id="PF11998">
    <property type="entry name" value="DUF3493"/>
    <property type="match status" value="1"/>
</dbReference>
<proteinExistence type="predicted"/>
<feature type="compositionally biased region" description="Low complexity" evidence="1">
    <location>
        <begin position="241"/>
        <end position="254"/>
    </location>
</feature>
<comment type="caution">
    <text evidence="3">The sequence shown here is derived from an EMBL/GenBank/DDBJ whole genome shotgun (WGS) entry which is preliminary data.</text>
</comment>
<dbReference type="AlphaFoldDB" id="A0A3M7KY35"/>
<dbReference type="EMBL" id="QOKY01000173">
    <property type="protein sequence ID" value="RMZ54645.1"/>
    <property type="molecule type" value="Genomic_DNA"/>
</dbReference>
<evidence type="ECO:0000313" key="4">
    <source>
        <dbReference type="Proteomes" id="UP000279271"/>
    </source>
</evidence>
<dbReference type="Gene3D" id="1.25.40.10">
    <property type="entry name" value="Tetratricopeptide repeat domain"/>
    <property type="match status" value="1"/>
</dbReference>
<dbReference type="PANTHER" id="PTHR35498">
    <property type="entry name" value="PROTEIN LOW PSII ACCUMULATION 1, CHLOROPLASTIC"/>
    <property type="match status" value="1"/>
</dbReference>
<dbReference type="PANTHER" id="PTHR35498:SF4">
    <property type="entry name" value="PROTEIN LOW PSII ACCUMULATION 1, CHLOROPLASTIC"/>
    <property type="match status" value="1"/>
</dbReference>
<keyword evidence="2" id="KW-0812">Transmembrane</keyword>
<feature type="transmembrane region" description="Helical" evidence="2">
    <location>
        <begin position="173"/>
        <end position="192"/>
    </location>
</feature>
<sequence length="331" mass="34073">MVRSGPSPAALSVTSAKDAVEAGLQRFSNGDPATALQLFRAGLSMRPSPDEARAATYNSACALTALGRYQEALAQLESAVTVHDLALRVVERDPDLAALRLAPGWPALRSRLEAARGAQSSTALRAEARSPFRTLRLLGLGGVTLGAGLGAAVLAARLAGFLGRGEEASLPDALQNLAINLAVTGVAGFLLARDWAAGRRGRGICVLPVVLQEDSETAERLEGLRREFAAGKGAAGGEGFAAGPSPRAPAQSAPRWQLEPADPHQWKAWATESGLLGSPSAPSTAPETGYIVLDLDGCISGSGPGLPDWPALLAATPTLKLKESAAKKRGA</sequence>
<keyword evidence="2" id="KW-1133">Transmembrane helix</keyword>
<keyword evidence="2" id="KW-0472">Membrane</keyword>
<evidence type="ECO:0000313" key="3">
    <source>
        <dbReference type="EMBL" id="RMZ54645.1"/>
    </source>
</evidence>
<organism evidence="3 4">
    <name type="scientific">Auxenochlorella protothecoides</name>
    <name type="common">Green microalga</name>
    <name type="synonym">Chlorella protothecoides</name>
    <dbReference type="NCBI Taxonomy" id="3075"/>
    <lineage>
        <taxon>Eukaryota</taxon>
        <taxon>Viridiplantae</taxon>
        <taxon>Chlorophyta</taxon>
        <taxon>core chlorophytes</taxon>
        <taxon>Trebouxiophyceae</taxon>
        <taxon>Chlorellales</taxon>
        <taxon>Chlorellaceae</taxon>
        <taxon>Auxenochlorella</taxon>
    </lineage>
</organism>
<dbReference type="Proteomes" id="UP000279271">
    <property type="component" value="Unassembled WGS sequence"/>
</dbReference>
<protein>
    <submittedName>
        <fullName evidence="3">Uncharacterized protein</fullName>
    </submittedName>
</protein>
<dbReference type="SUPFAM" id="SSF48452">
    <property type="entry name" value="TPR-like"/>
    <property type="match status" value="1"/>
</dbReference>
<feature type="region of interest" description="Disordered" evidence="1">
    <location>
        <begin position="235"/>
        <end position="254"/>
    </location>
</feature>
<reference evidence="4" key="1">
    <citation type="journal article" date="2018" name="Algal Res.">
        <title>Characterization of plant carbon substrate utilization by Auxenochlorella protothecoides.</title>
        <authorList>
            <person name="Vogler B.W."/>
            <person name="Starkenburg S.R."/>
            <person name="Sudasinghe N."/>
            <person name="Schambach J.Y."/>
            <person name="Rollin J.A."/>
            <person name="Pattathil S."/>
            <person name="Barry A.N."/>
        </authorList>
    </citation>
    <scope>NUCLEOTIDE SEQUENCE [LARGE SCALE GENOMIC DNA]</scope>
    <source>
        <strain evidence="4">UTEX 25</strain>
    </source>
</reference>
<dbReference type="InterPro" id="IPR011990">
    <property type="entry name" value="TPR-like_helical_dom_sf"/>
</dbReference>
<feature type="transmembrane region" description="Helical" evidence="2">
    <location>
        <begin position="137"/>
        <end position="161"/>
    </location>
</feature>
<accession>A0A3M7KY35</accession>
<gene>
    <name evidence="3" type="ORF">APUTEX25_003023</name>
</gene>
<name>A0A3M7KY35_AUXPR</name>